<proteinExistence type="predicted"/>
<reference evidence="2" key="1">
    <citation type="journal article" date="2020" name="Phytopathology">
        <title>Genome Sequence Resources of Colletotrichum truncatum, C. plurivorum, C. musicola, and C. sojae: Four Species Pathogenic to Soybean (Glycine max).</title>
        <authorList>
            <person name="Rogerio F."/>
            <person name="Boufleur T.R."/>
            <person name="Ciampi-Guillardi M."/>
            <person name="Sukno S.A."/>
            <person name="Thon M.R."/>
            <person name="Massola Junior N.S."/>
            <person name="Baroncelli R."/>
        </authorList>
    </citation>
    <scope>NUCLEOTIDE SEQUENCE</scope>
    <source>
        <strain evidence="2">LFN00145</strain>
    </source>
</reference>
<feature type="region of interest" description="Disordered" evidence="1">
    <location>
        <begin position="72"/>
        <end position="122"/>
    </location>
</feature>
<dbReference type="AlphaFoldDB" id="A0A8H6N720"/>
<evidence type="ECO:0000256" key="1">
    <source>
        <dbReference type="SAM" id="MobiDB-lite"/>
    </source>
</evidence>
<keyword evidence="3" id="KW-1185">Reference proteome</keyword>
<dbReference type="Proteomes" id="UP000654918">
    <property type="component" value="Unassembled WGS sequence"/>
</dbReference>
<comment type="caution">
    <text evidence="2">The sequence shown here is derived from an EMBL/GenBank/DDBJ whole genome shotgun (WGS) entry which is preliminary data.</text>
</comment>
<name>A0A8H6N720_9PEZI</name>
<sequence length="160" mass="17383">MAGNMPPGAATATLLQVGPAGRLPSGNDSSVGSQISQPSWPIRRRPGFPHFLAGPLTLRCWDDDIIDDDRATANPCATPSVPVPPKITSMIDDKLPDPRLLSSSRGDTQDMPQRFSRPITQEHSSSYSPRFFLLSPAKAAWHSIVPTSFLPHPDVDYRLA</sequence>
<feature type="compositionally biased region" description="Polar residues" evidence="1">
    <location>
        <begin position="26"/>
        <end position="39"/>
    </location>
</feature>
<protein>
    <submittedName>
        <fullName evidence="2">Uncharacterized protein</fullName>
    </submittedName>
</protein>
<gene>
    <name evidence="2" type="ORF">CPLU01_12263</name>
</gene>
<accession>A0A8H6N720</accession>
<dbReference type="EMBL" id="WIGO01000248">
    <property type="protein sequence ID" value="KAF6822018.1"/>
    <property type="molecule type" value="Genomic_DNA"/>
</dbReference>
<evidence type="ECO:0000313" key="2">
    <source>
        <dbReference type="EMBL" id="KAF6822018.1"/>
    </source>
</evidence>
<evidence type="ECO:0000313" key="3">
    <source>
        <dbReference type="Proteomes" id="UP000654918"/>
    </source>
</evidence>
<feature type="region of interest" description="Disordered" evidence="1">
    <location>
        <begin position="1"/>
        <end position="44"/>
    </location>
</feature>
<organism evidence="2 3">
    <name type="scientific">Colletotrichum plurivorum</name>
    <dbReference type="NCBI Taxonomy" id="2175906"/>
    <lineage>
        <taxon>Eukaryota</taxon>
        <taxon>Fungi</taxon>
        <taxon>Dikarya</taxon>
        <taxon>Ascomycota</taxon>
        <taxon>Pezizomycotina</taxon>
        <taxon>Sordariomycetes</taxon>
        <taxon>Hypocreomycetidae</taxon>
        <taxon>Glomerellales</taxon>
        <taxon>Glomerellaceae</taxon>
        <taxon>Colletotrichum</taxon>
        <taxon>Colletotrichum orchidearum species complex</taxon>
    </lineage>
</organism>